<protein>
    <submittedName>
        <fullName evidence="7">Cytochrome b6-f complex iron-sulfur subunit</fullName>
        <ecNumber evidence="7">1.10.9.1</ecNumber>
    </submittedName>
</protein>
<evidence type="ECO:0000256" key="5">
    <source>
        <dbReference type="SAM" id="Phobius"/>
    </source>
</evidence>
<evidence type="ECO:0000313" key="8">
    <source>
        <dbReference type="Proteomes" id="UP000186309"/>
    </source>
</evidence>
<evidence type="ECO:0000256" key="1">
    <source>
        <dbReference type="ARBA" id="ARBA00022714"/>
    </source>
</evidence>
<evidence type="ECO:0000256" key="4">
    <source>
        <dbReference type="ARBA" id="ARBA00023014"/>
    </source>
</evidence>
<evidence type="ECO:0000259" key="6">
    <source>
        <dbReference type="PROSITE" id="PS51296"/>
    </source>
</evidence>
<dbReference type="GO" id="GO:0051537">
    <property type="term" value="F:2 iron, 2 sulfur cluster binding"/>
    <property type="evidence" value="ECO:0007669"/>
    <property type="project" value="UniProtKB-KW"/>
</dbReference>
<dbReference type="GO" id="GO:0016491">
    <property type="term" value="F:oxidoreductase activity"/>
    <property type="evidence" value="ECO:0007669"/>
    <property type="project" value="UniProtKB-KW"/>
</dbReference>
<dbReference type="InterPro" id="IPR036922">
    <property type="entry name" value="Rieske_2Fe-2S_sf"/>
</dbReference>
<dbReference type="CDD" id="cd03467">
    <property type="entry name" value="Rieske"/>
    <property type="match status" value="1"/>
</dbReference>
<dbReference type="SUPFAM" id="SSF50022">
    <property type="entry name" value="ISP domain"/>
    <property type="match status" value="1"/>
</dbReference>
<keyword evidence="8" id="KW-1185">Reference proteome</keyword>
<evidence type="ECO:0000256" key="3">
    <source>
        <dbReference type="ARBA" id="ARBA00023004"/>
    </source>
</evidence>
<dbReference type="AlphaFoldDB" id="A0A1U7CM83"/>
<dbReference type="RefSeq" id="WP_076344375.1">
    <property type="nucleotide sequence ID" value="NZ_CP019082.1"/>
</dbReference>
<dbReference type="GO" id="GO:0046872">
    <property type="term" value="F:metal ion binding"/>
    <property type="evidence" value="ECO:0007669"/>
    <property type="project" value="UniProtKB-KW"/>
</dbReference>
<dbReference type="Pfam" id="PF00355">
    <property type="entry name" value="Rieske"/>
    <property type="match status" value="1"/>
</dbReference>
<accession>A0A1U7CM83</accession>
<feature type="transmembrane region" description="Helical" evidence="5">
    <location>
        <begin position="12"/>
        <end position="31"/>
    </location>
</feature>
<dbReference type="OrthoDB" id="9767869at2"/>
<gene>
    <name evidence="7" type="primary">petC_1</name>
    <name evidence="7" type="ORF">BSF38_01480</name>
</gene>
<evidence type="ECO:0000256" key="2">
    <source>
        <dbReference type="ARBA" id="ARBA00022723"/>
    </source>
</evidence>
<evidence type="ECO:0000313" key="7">
    <source>
        <dbReference type="EMBL" id="APW60018.1"/>
    </source>
</evidence>
<keyword evidence="4" id="KW-0411">Iron-sulfur</keyword>
<sequence>MTRRDFHRLGSLALGGLIKLVVAIPAAAFLLSPLRKTGNAAEADSFENVTSLNQLKVGVPQSFGIIHDQVDAWVKYPQEPAGSVWLIRQPDGVEPPVIAFTAECPHLGCAINLAAEGKGFLCPCHTSAFDMEGKPLNPIPPRPMDRLDVELSKDPDPQVRVKFQRFRCLAEEKITLE</sequence>
<dbReference type="EC" id="1.10.9.1" evidence="7"/>
<name>A0A1U7CM83_9BACT</name>
<dbReference type="KEGG" id="pbor:BSF38_01480"/>
<dbReference type="PROSITE" id="PS51296">
    <property type="entry name" value="RIESKE"/>
    <property type="match status" value="1"/>
</dbReference>
<dbReference type="Gene3D" id="2.102.10.10">
    <property type="entry name" value="Rieske [2Fe-2S] iron-sulphur domain"/>
    <property type="match status" value="1"/>
</dbReference>
<keyword evidence="7" id="KW-0560">Oxidoreductase</keyword>
<dbReference type="InterPro" id="IPR017941">
    <property type="entry name" value="Rieske_2Fe-2S"/>
</dbReference>
<keyword evidence="3" id="KW-0408">Iron</keyword>
<keyword evidence="5" id="KW-0812">Transmembrane</keyword>
<keyword evidence="1" id="KW-0001">2Fe-2S</keyword>
<dbReference type="EMBL" id="CP019082">
    <property type="protein sequence ID" value="APW60018.1"/>
    <property type="molecule type" value="Genomic_DNA"/>
</dbReference>
<proteinExistence type="predicted"/>
<keyword evidence="5" id="KW-0472">Membrane</keyword>
<reference evidence="8" key="1">
    <citation type="submission" date="2016-12" db="EMBL/GenBank/DDBJ databases">
        <title>Comparative genomics of four Isosphaeraceae planctomycetes: a common pool of plasmids and glycoside hydrolase genes.</title>
        <authorList>
            <person name="Ivanova A."/>
        </authorList>
    </citation>
    <scope>NUCLEOTIDE SEQUENCE [LARGE SCALE GENOMIC DNA]</scope>
    <source>
        <strain evidence="8">PX4</strain>
    </source>
</reference>
<dbReference type="Proteomes" id="UP000186309">
    <property type="component" value="Chromosome"/>
</dbReference>
<keyword evidence="2" id="KW-0479">Metal-binding</keyword>
<dbReference type="STRING" id="1387353.BSF38_01480"/>
<keyword evidence="5" id="KW-1133">Transmembrane helix</keyword>
<feature type="domain" description="Rieske" evidence="6">
    <location>
        <begin position="71"/>
        <end position="158"/>
    </location>
</feature>
<organism evidence="7 8">
    <name type="scientific">Paludisphaera borealis</name>
    <dbReference type="NCBI Taxonomy" id="1387353"/>
    <lineage>
        <taxon>Bacteria</taxon>
        <taxon>Pseudomonadati</taxon>
        <taxon>Planctomycetota</taxon>
        <taxon>Planctomycetia</taxon>
        <taxon>Isosphaerales</taxon>
        <taxon>Isosphaeraceae</taxon>
        <taxon>Paludisphaera</taxon>
    </lineage>
</organism>